<keyword evidence="1" id="KW-0812">Transmembrane</keyword>
<dbReference type="EMBL" id="JBHILJ010000005">
    <property type="protein sequence ID" value="MFB5736923.1"/>
    <property type="molecule type" value="Genomic_DNA"/>
</dbReference>
<feature type="transmembrane region" description="Helical" evidence="1">
    <location>
        <begin position="16"/>
        <end position="36"/>
    </location>
</feature>
<evidence type="ECO:0000313" key="3">
    <source>
        <dbReference type="Proteomes" id="UP001580391"/>
    </source>
</evidence>
<gene>
    <name evidence="2" type="ORF">ACE5IX_10420</name>
</gene>
<dbReference type="RefSeq" id="WP_375517107.1">
    <property type="nucleotide sequence ID" value="NZ_JBHILI010000006.1"/>
</dbReference>
<feature type="transmembrane region" description="Helical" evidence="1">
    <location>
        <begin position="129"/>
        <end position="151"/>
    </location>
</feature>
<dbReference type="Proteomes" id="UP001580391">
    <property type="component" value="Unassembled WGS sequence"/>
</dbReference>
<reference evidence="2 3" key="1">
    <citation type="submission" date="2024-09" db="EMBL/GenBank/DDBJ databases">
        <title>Taxonomic and Genotyping Characterization of Leptospira Strains isolated from Multiple Sources in Colombia highlights the importance of intermediate species.</title>
        <authorList>
            <person name="Torres Higuera L."/>
            <person name="Rojas Tapias D."/>
            <person name="Jimenez Velasquez S."/>
            <person name="Renjifo Ibanez C."/>
        </authorList>
    </citation>
    <scope>NUCLEOTIDE SEQUENCE [LARGE SCALE GENOMIC DNA]</scope>
    <source>
        <strain evidence="2 3">Lep080</strain>
    </source>
</reference>
<proteinExistence type="predicted"/>
<accession>A0ABV5BNM5</accession>
<protein>
    <submittedName>
        <fullName evidence="2">Uncharacterized protein</fullName>
    </submittedName>
</protein>
<keyword evidence="1" id="KW-0472">Membrane</keyword>
<feature type="transmembrane region" description="Helical" evidence="1">
    <location>
        <begin position="172"/>
        <end position="196"/>
    </location>
</feature>
<feature type="transmembrane region" description="Helical" evidence="1">
    <location>
        <begin position="202"/>
        <end position="222"/>
    </location>
</feature>
<evidence type="ECO:0000313" key="2">
    <source>
        <dbReference type="EMBL" id="MFB5736923.1"/>
    </source>
</evidence>
<comment type="caution">
    <text evidence="2">The sequence shown here is derived from an EMBL/GenBank/DDBJ whole genome shotgun (WGS) entry which is preliminary data.</text>
</comment>
<name>A0ABV5BNM5_9LEPT</name>
<organism evidence="2 3">
    <name type="scientific">Leptospira wolffii</name>
    <dbReference type="NCBI Taxonomy" id="409998"/>
    <lineage>
        <taxon>Bacteria</taxon>
        <taxon>Pseudomonadati</taxon>
        <taxon>Spirochaetota</taxon>
        <taxon>Spirochaetia</taxon>
        <taxon>Leptospirales</taxon>
        <taxon>Leptospiraceae</taxon>
        <taxon>Leptospira</taxon>
    </lineage>
</organism>
<feature type="transmembrane region" description="Helical" evidence="1">
    <location>
        <begin position="83"/>
        <end position="109"/>
    </location>
</feature>
<keyword evidence="3" id="KW-1185">Reference proteome</keyword>
<evidence type="ECO:0000256" key="1">
    <source>
        <dbReference type="SAM" id="Phobius"/>
    </source>
</evidence>
<sequence length="226" mass="26249">MNNTIDTIRRIAKNQFARAAFFCYFAYQVFLIPSSYFGIEEQTHSSDALFYILLLLLILSLSFAVISILLLTEDRDLPKIPFLEFLLQVSVFVSGCWFVTTIYTLLFALFSRIDLNQKEVSFDLIVKMIIFATGYVFLTSIYFAGLSLIIAKRSYKDYFSNLRRIFSDRGTYFYVGGYLAIIALFVATIVLTGYQFEFVNRFLYFAGVGFIYLDFILLTLYIQRLK</sequence>
<feature type="transmembrane region" description="Helical" evidence="1">
    <location>
        <begin position="48"/>
        <end position="71"/>
    </location>
</feature>
<keyword evidence="1" id="KW-1133">Transmembrane helix</keyword>